<dbReference type="GO" id="GO:0005524">
    <property type="term" value="F:ATP binding"/>
    <property type="evidence" value="ECO:0007669"/>
    <property type="project" value="UniProtKB-KW"/>
</dbReference>
<dbReference type="NCBIfam" id="NF008168">
    <property type="entry name" value="PRK10917.2-2"/>
    <property type="match status" value="1"/>
</dbReference>
<dbReference type="Pfam" id="PF17191">
    <property type="entry name" value="RecG_wedge"/>
    <property type="match status" value="1"/>
</dbReference>
<dbReference type="Gene3D" id="3.40.50.300">
    <property type="entry name" value="P-loop containing nucleotide triphosphate hydrolases"/>
    <property type="match status" value="2"/>
</dbReference>
<evidence type="ECO:0000256" key="7">
    <source>
        <dbReference type="ARBA" id="ARBA00022840"/>
    </source>
</evidence>
<comment type="similarity">
    <text evidence="1 15">Belongs to the helicase family. RecG subfamily.</text>
</comment>
<dbReference type="AlphaFoldDB" id="A0A0G0U438"/>
<evidence type="ECO:0000256" key="14">
    <source>
        <dbReference type="ARBA" id="ARBA00048988"/>
    </source>
</evidence>
<keyword evidence="9 15" id="KW-0233">DNA recombination</keyword>
<dbReference type="PANTHER" id="PTHR47964">
    <property type="entry name" value="ATP-DEPENDENT DNA HELICASE HOMOLOG RECG, CHLOROPLASTIC"/>
    <property type="match status" value="1"/>
</dbReference>
<evidence type="ECO:0000259" key="16">
    <source>
        <dbReference type="PROSITE" id="PS51192"/>
    </source>
</evidence>
<protein>
    <recommendedName>
        <fullName evidence="2 15">ATP-dependent DNA helicase RecG</fullName>
        <ecNumber evidence="13 15">5.6.2.4</ecNumber>
    </recommendedName>
</protein>
<dbReference type="GO" id="GO:0006281">
    <property type="term" value="P:DNA repair"/>
    <property type="evidence" value="ECO:0007669"/>
    <property type="project" value="UniProtKB-UniRule"/>
</dbReference>
<evidence type="ECO:0000256" key="8">
    <source>
        <dbReference type="ARBA" id="ARBA00023125"/>
    </source>
</evidence>
<gene>
    <name evidence="18" type="ORF">UU29_C0001G0054</name>
</gene>
<evidence type="ECO:0000256" key="1">
    <source>
        <dbReference type="ARBA" id="ARBA00007504"/>
    </source>
</evidence>
<evidence type="ECO:0000256" key="13">
    <source>
        <dbReference type="ARBA" id="ARBA00034808"/>
    </source>
</evidence>
<keyword evidence="11" id="KW-0413">Isomerase</keyword>
<dbReference type="GO" id="GO:0003677">
    <property type="term" value="F:DNA binding"/>
    <property type="evidence" value="ECO:0007669"/>
    <property type="project" value="UniProtKB-KW"/>
</dbReference>
<reference evidence="18 19" key="1">
    <citation type="journal article" date="2015" name="Nature">
        <title>rRNA introns, odd ribosomes, and small enigmatic genomes across a large radiation of phyla.</title>
        <authorList>
            <person name="Brown C.T."/>
            <person name="Hug L.A."/>
            <person name="Thomas B.C."/>
            <person name="Sharon I."/>
            <person name="Castelle C.J."/>
            <person name="Singh A."/>
            <person name="Wilkins M.J."/>
            <person name="Williams K.H."/>
            <person name="Banfield J.F."/>
        </authorList>
    </citation>
    <scope>NUCLEOTIDE SEQUENCE [LARGE SCALE GENOMIC DNA]</scope>
</reference>
<keyword evidence="4 15" id="KW-0227">DNA damage</keyword>
<dbReference type="Pfam" id="PF00271">
    <property type="entry name" value="Helicase_C"/>
    <property type="match status" value="1"/>
</dbReference>
<comment type="function">
    <text evidence="15">Plays a critical role in recombination and DNA repair. Helps process Holliday junction intermediates to mature products by catalyzing branch migration. Has replication fork regression activity, unwinds stalled or blocked replication forks to make a HJ that can be resolved. Has a DNA unwinding activity characteristic of a DNA helicase with 3'-5' polarity.</text>
</comment>
<evidence type="ECO:0000256" key="10">
    <source>
        <dbReference type="ARBA" id="ARBA00023204"/>
    </source>
</evidence>
<dbReference type="SMART" id="SM00487">
    <property type="entry name" value="DEXDc"/>
    <property type="match status" value="1"/>
</dbReference>
<organism evidence="18 19">
    <name type="scientific">Candidatus Daviesbacteria bacterium GW2011_GWA2_40_9</name>
    <dbReference type="NCBI Taxonomy" id="1618424"/>
    <lineage>
        <taxon>Bacteria</taxon>
        <taxon>Candidatus Daviesiibacteriota</taxon>
    </lineage>
</organism>
<evidence type="ECO:0000256" key="3">
    <source>
        <dbReference type="ARBA" id="ARBA00022741"/>
    </source>
</evidence>
<accession>A0A0G0U438</accession>
<evidence type="ECO:0000256" key="5">
    <source>
        <dbReference type="ARBA" id="ARBA00022801"/>
    </source>
</evidence>
<dbReference type="GO" id="GO:0006310">
    <property type="term" value="P:DNA recombination"/>
    <property type="evidence" value="ECO:0007669"/>
    <property type="project" value="UniProtKB-UniRule"/>
</dbReference>
<feature type="domain" description="Helicase ATP-binding" evidence="16">
    <location>
        <begin position="273"/>
        <end position="424"/>
    </location>
</feature>
<comment type="caution">
    <text evidence="18">The sequence shown here is derived from an EMBL/GenBank/DDBJ whole genome shotgun (WGS) entry which is preliminary data.</text>
</comment>
<dbReference type="GO" id="GO:0043138">
    <property type="term" value="F:3'-5' DNA helicase activity"/>
    <property type="evidence" value="ECO:0007669"/>
    <property type="project" value="UniProtKB-EC"/>
</dbReference>
<dbReference type="SUPFAM" id="SSF50249">
    <property type="entry name" value="Nucleic acid-binding proteins"/>
    <property type="match status" value="1"/>
</dbReference>
<feature type="domain" description="Helicase C-terminal" evidence="17">
    <location>
        <begin position="446"/>
        <end position="609"/>
    </location>
</feature>
<evidence type="ECO:0000256" key="6">
    <source>
        <dbReference type="ARBA" id="ARBA00022806"/>
    </source>
</evidence>
<dbReference type="NCBIfam" id="TIGR00643">
    <property type="entry name" value="recG"/>
    <property type="match status" value="1"/>
</dbReference>
<dbReference type="InterPro" id="IPR004609">
    <property type="entry name" value="ATP-dep_DNA_helicase_RecG"/>
</dbReference>
<proteinExistence type="inferred from homology"/>
<keyword evidence="8" id="KW-0238">DNA-binding</keyword>
<dbReference type="InterPro" id="IPR047112">
    <property type="entry name" value="RecG/Mfd"/>
</dbReference>
<sequence length="670" mass="75588">MELNTPLSGLPGIGYTLAKRLIRLELFKVEDLINHYPFRYDDFSKVSKISEVKVGETVTLEGEVWSIKNTYTRFRKVLTKATLNDSTGSMELIWFNQSWLTKNIKVGEKIRASGKIDRFGSKTTMVAPDWEKVEEGKVNLHTGRLVPVYPETYGLTSKWLRQKIASLLPRALFQIGDPLPNSIKDEMLPLPEALNLIHFPQTFDDVAKAKKRLSFDELFYIQLATQKARLDWQQKQTIKPLKIDQEKINRFVKNLPFELTSAQKKVTQEIIDDLQKGHPMNRLVQGDVGSGKTVVAAIIIYLTYLNGLNSLLMAPTEILAFQHCQTLTNLLAPYGLEVGIYTGSRKILQGSSHVIVGTHALLSKTLEIDNIGLIVIDEQQRFGVEQRTLLRSKAKIPHFLTMTATPIPRTVALTIHGDLDMSVIDELPKGRKEVRTHFVPAYKRADAYKFIEAQVKEGKQVYIITPLIEESETILSAKAAKVEFERLKKEVFSHLRLGLLHGKLKSKDKEEVLNQFKDAQIDILVSTSVVEVGVDVPNATIMLIEGGERFGLAQLHQLRGRVGRGSEQSYTFLFSEEENASAINRLKNLEHIHDGLKLSEIDLKIRGSGEIFGTRQSGRWNLKIASFSNLSLIEKSREAATKILEQNPDLDKYPKLRAKLSSLAQTVSPD</sequence>
<dbReference type="CDD" id="cd04488">
    <property type="entry name" value="RecG_wedge_OBF"/>
    <property type="match status" value="1"/>
</dbReference>
<evidence type="ECO:0000313" key="18">
    <source>
        <dbReference type="EMBL" id="KKR83834.1"/>
    </source>
</evidence>
<keyword evidence="10 15" id="KW-0234">DNA repair</keyword>
<keyword evidence="5 15" id="KW-0378">Hydrolase</keyword>
<dbReference type="PROSITE" id="PS51192">
    <property type="entry name" value="HELICASE_ATP_BIND_1"/>
    <property type="match status" value="1"/>
</dbReference>
<dbReference type="InterPro" id="IPR011545">
    <property type="entry name" value="DEAD/DEAH_box_helicase_dom"/>
</dbReference>
<evidence type="ECO:0000256" key="15">
    <source>
        <dbReference type="RuleBase" id="RU363016"/>
    </source>
</evidence>
<evidence type="ECO:0000256" key="4">
    <source>
        <dbReference type="ARBA" id="ARBA00022763"/>
    </source>
</evidence>
<evidence type="ECO:0000256" key="11">
    <source>
        <dbReference type="ARBA" id="ARBA00023235"/>
    </source>
</evidence>
<dbReference type="NCBIfam" id="NF008165">
    <property type="entry name" value="PRK10917.1-3"/>
    <property type="match status" value="1"/>
</dbReference>
<comment type="catalytic activity">
    <reaction evidence="14 15">
        <text>ATP + H2O = ADP + phosphate + H(+)</text>
        <dbReference type="Rhea" id="RHEA:13065"/>
        <dbReference type="ChEBI" id="CHEBI:15377"/>
        <dbReference type="ChEBI" id="CHEBI:15378"/>
        <dbReference type="ChEBI" id="CHEBI:30616"/>
        <dbReference type="ChEBI" id="CHEBI:43474"/>
        <dbReference type="ChEBI" id="CHEBI:456216"/>
        <dbReference type="EC" id="5.6.2.4"/>
    </reaction>
</comment>
<evidence type="ECO:0000256" key="12">
    <source>
        <dbReference type="ARBA" id="ARBA00034617"/>
    </source>
</evidence>
<dbReference type="EMBL" id="LCAB01000001">
    <property type="protein sequence ID" value="KKR83834.1"/>
    <property type="molecule type" value="Genomic_DNA"/>
</dbReference>
<dbReference type="Pfam" id="PF19833">
    <property type="entry name" value="RecG_dom3_C"/>
    <property type="match status" value="1"/>
</dbReference>
<comment type="catalytic activity">
    <reaction evidence="12 15">
        <text>Couples ATP hydrolysis with the unwinding of duplex DNA by translocating in the 3'-5' direction.</text>
        <dbReference type="EC" id="5.6.2.4"/>
    </reaction>
</comment>
<dbReference type="Gene3D" id="2.40.50.140">
    <property type="entry name" value="Nucleic acid-binding proteins"/>
    <property type="match status" value="1"/>
</dbReference>
<dbReference type="PATRIC" id="fig|1618424.3.peg.59"/>
<dbReference type="SUPFAM" id="SSF52540">
    <property type="entry name" value="P-loop containing nucleoside triphosphate hydrolases"/>
    <property type="match status" value="2"/>
</dbReference>
<dbReference type="PROSITE" id="PS51194">
    <property type="entry name" value="HELICASE_CTER"/>
    <property type="match status" value="1"/>
</dbReference>
<evidence type="ECO:0000256" key="2">
    <source>
        <dbReference type="ARBA" id="ARBA00017846"/>
    </source>
</evidence>
<evidence type="ECO:0000313" key="19">
    <source>
        <dbReference type="Proteomes" id="UP000034601"/>
    </source>
</evidence>
<keyword evidence="7 15" id="KW-0067">ATP-binding</keyword>
<evidence type="ECO:0000259" key="17">
    <source>
        <dbReference type="PROSITE" id="PS51194"/>
    </source>
</evidence>
<dbReference type="SMART" id="SM00490">
    <property type="entry name" value="HELICc"/>
    <property type="match status" value="1"/>
</dbReference>
<dbReference type="CDD" id="cd17992">
    <property type="entry name" value="DEXHc_RecG"/>
    <property type="match status" value="1"/>
</dbReference>
<dbReference type="EC" id="5.6.2.4" evidence="13 15"/>
<evidence type="ECO:0000256" key="9">
    <source>
        <dbReference type="ARBA" id="ARBA00023172"/>
    </source>
</evidence>
<dbReference type="Pfam" id="PF00270">
    <property type="entry name" value="DEAD"/>
    <property type="match status" value="1"/>
</dbReference>
<dbReference type="InterPro" id="IPR014001">
    <property type="entry name" value="Helicase_ATP-bd"/>
</dbReference>
<keyword evidence="6 15" id="KW-0347">Helicase</keyword>
<dbReference type="InterPro" id="IPR012340">
    <property type="entry name" value="NA-bd_OB-fold"/>
</dbReference>
<dbReference type="PANTHER" id="PTHR47964:SF1">
    <property type="entry name" value="ATP-DEPENDENT DNA HELICASE HOMOLOG RECG, CHLOROPLASTIC"/>
    <property type="match status" value="1"/>
</dbReference>
<dbReference type="InterPro" id="IPR045562">
    <property type="entry name" value="RecG_dom3_C"/>
</dbReference>
<name>A0A0G0U438_9BACT</name>
<dbReference type="Proteomes" id="UP000034601">
    <property type="component" value="Unassembled WGS sequence"/>
</dbReference>
<keyword evidence="3 15" id="KW-0547">Nucleotide-binding</keyword>
<dbReference type="InterPro" id="IPR033454">
    <property type="entry name" value="RecG_wedge"/>
</dbReference>
<dbReference type="GO" id="GO:0016887">
    <property type="term" value="F:ATP hydrolysis activity"/>
    <property type="evidence" value="ECO:0007669"/>
    <property type="project" value="RHEA"/>
</dbReference>
<dbReference type="InterPro" id="IPR027417">
    <property type="entry name" value="P-loop_NTPase"/>
</dbReference>
<dbReference type="InterPro" id="IPR001650">
    <property type="entry name" value="Helicase_C-like"/>
</dbReference>